<keyword evidence="8" id="KW-1185">Reference proteome</keyword>
<dbReference type="GO" id="GO:0003735">
    <property type="term" value="F:structural constituent of ribosome"/>
    <property type="evidence" value="ECO:0007669"/>
    <property type="project" value="InterPro"/>
</dbReference>
<dbReference type="InterPro" id="IPR000702">
    <property type="entry name" value="Ribosomal_uL6-like"/>
</dbReference>
<dbReference type="InParanoid" id="S7XRZ9"/>
<feature type="domain" description="Large ribosomal subunit protein uL6 alpha-beta" evidence="6">
    <location>
        <begin position="12"/>
        <end position="80"/>
    </location>
</feature>
<dbReference type="AlphaFoldDB" id="S7XRZ9"/>
<dbReference type="PDB" id="8P60">
    <property type="method" value="EM"/>
    <property type="resolution" value="14.30 A"/>
    <property type="chains" value="KH0/LH0=1-187"/>
</dbReference>
<dbReference type="Proteomes" id="UP000014978">
    <property type="component" value="Unassembled WGS sequence"/>
</dbReference>
<dbReference type="EMDB" id="EMD-17457"/>
<sequence>MVYVYVEEKVQIPEGCKVEVVNKKVTVTGPKGTVSKDFSHIFVFIDIHEENVRCRLWNCRKQERSKLITCSKLIKNMIDGSMSGYFYELKAAYKHFPITFEIKENGKLLIVKNFLGQKWAREFKMIGDTIIKQGVTKDHLILEGISKEDVSQTAGLIQNNCLPKNLDRRIFQDGVYIATKGLIEEVK</sequence>
<evidence type="ECO:0000313" key="8">
    <source>
        <dbReference type="Proteomes" id="UP000014978"/>
    </source>
</evidence>
<dbReference type="HOGENOM" id="CLU_065464_0_0_1"/>
<keyword evidence="2" id="KW-0699">rRNA-binding</keyword>
<dbReference type="EMBL" id="ATCN01000612">
    <property type="protein sequence ID" value="EPR78688.1"/>
    <property type="molecule type" value="Genomic_DNA"/>
</dbReference>
<name>S7XRZ9_SPRLO</name>
<protein>
    <submittedName>
        <fullName evidence="7">60S ribosomal protein L9</fullName>
    </submittedName>
</protein>
<dbReference type="PANTHER" id="PTHR11655:SF16">
    <property type="entry name" value="60S RIBOSOMAL PROTEIN L9"/>
    <property type="match status" value="1"/>
</dbReference>
<comment type="similarity">
    <text evidence="1">Belongs to the universal ribosomal protein uL6 family.</text>
</comment>
<evidence type="ECO:0007829" key="9">
    <source>
        <dbReference type="PDB" id="7QCA"/>
    </source>
</evidence>
<dbReference type="VEuPathDB" id="MicrosporidiaDB:SLOPH_79"/>
<evidence type="ECO:0000256" key="3">
    <source>
        <dbReference type="ARBA" id="ARBA00022884"/>
    </source>
</evidence>
<comment type="caution">
    <text evidence="7">The sequence shown here is derived from an EMBL/GenBank/DDBJ whole genome shotgun (WGS) entry which is preliminary data.</text>
</comment>
<dbReference type="SUPFAM" id="SSF56053">
    <property type="entry name" value="Ribosomal protein L6"/>
    <property type="match status" value="2"/>
</dbReference>
<organism evidence="7 8">
    <name type="scientific">Spraguea lophii (strain 42_110)</name>
    <name type="common">Microsporidian parasite</name>
    <dbReference type="NCBI Taxonomy" id="1358809"/>
    <lineage>
        <taxon>Eukaryota</taxon>
        <taxon>Fungi</taxon>
        <taxon>Fungi incertae sedis</taxon>
        <taxon>Microsporidia</taxon>
        <taxon>Spragueidae</taxon>
        <taxon>Spraguea</taxon>
    </lineage>
</organism>
<dbReference type="GO" id="GO:0022625">
    <property type="term" value="C:cytosolic large ribosomal subunit"/>
    <property type="evidence" value="ECO:0007669"/>
    <property type="project" value="TreeGrafter"/>
</dbReference>
<dbReference type="EMDB" id="EMD-17448"/>
<dbReference type="GO" id="GO:0019843">
    <property type="term" value="F:rRNA binding"/>
    <property type="evidence" value="ECO:0007669"/>
    <property type="project" value="UniProtKB-KW"/>
</dbReference>
<evidence type="ECO:0007829" key="10">
    <source>
        <dbReference type="PDB" id="8P5D"/>
    </source>
</evidence>
<dbReference type="STRING" id="1358809.S7XRZ9"/>
<dbReference type="Pfam" id="PF00347">
    <property type="entry name" value="Ribosomal_L6"/>
    <property type="match status" value="2"/>
</dbReference>
<accession>S7XRZ9</accession>
<dbReference type="PDB" id="7QCA">
    <property type="method" value="EM"/>
    <property type="resolution" value="2.79 A"/>
    <property type="chains" value="LH0=1-187"/>
</dbReference>
<dbReference type="PIRSF" id="PIRSF002162">
    <property type="entry name" value="Ribosomal_L6"/>
    <property type="match status" value="1"/>
</dbReference>
<gene>
    <name evidence="7" type="ORF">SLOPH_79</name>
</gene>
<dbReference type="GO" id="GO:0002181">
    <property type="term" value="P:cytoplasmic translation"/>
    <property type="evidence" value="ECO:0007669"/>
    <property type="project" value="TreeGrafter"/>
</dbReference>
<evidence type="ECO:0000256" key="2">
    <source>
        <dbReference type="ARBA" id="ARBA00022730"/>
    </source>
</evidence>
<evidence type="ECO:0000313" key="7">
    <source>
        <dbReference type="EMBL" id="EPR78688.1"/>
    </source>
</evidence>
<dbReference type="EMDB" id="EMD-13892"/>
<keyword evidence="5" id="KW-0687">Ribonucleoprotein</keyword>
<feature type="domain" description="Large ribosomal subunit protein uL6 alpha-beta" evidence="6">
    <location>
        <begin position="96"/>
        <end position="174"/>
    </location>
</feature>
<keyword evidence="3" id="KW-0694">RNA-binding</keyword>
<dbReference type="OMA" id="YAHFPMK"/>
<proteinExistence type="evidence at protein level"/>
<dbReference type="PDB" id="8P5D">
    <property type="method" value="EM"/>
    <property type="resolution" value="10.80 A"/>
    <property type="chains" value="LH0=1-187"/>
</dbReference>
<dbReference type="InterPro" id="IPR020040">
    <property type="entry name" value="Ribosomal_uL6_a/b-dom"/>
</dbReference>
<dbReference type="OrthoDB" id="10252633at2759"/>
<dbReference type="PANTHER" id="PTHR11655">
    <property type="entry name" value="60S/50S RIBOSOMAL PROTEIN L6/L9"/>
    <property type="match status" value="1"/>
</dbReference>
<evidence type="ECO:0000259" key="6">
    <source>
        <dbReference type="Pfam" id="PF00347"/>
    </source>
</evidence>
<dbReference type="InterPro" id="IPR036789">
    <property type="entry name" value="Ribosomal_uL6-like_a/b-dom_sf"/>
</dbReference>
<keyword evidence="4 7" id="KW-0689">Ribosomal protein</keyword>
<dbReference type="FunFam" id="3.90.930.12:FF:000008">
    <property type="entry name" value="50S ribosomal protein L6"/>
    <property type="match status" value="1"/>
</dbReference>
<reference evidence="9 10" key="2">
    <citation type="journal article" date="2023" name="Nat. Microbiol.">
        <title>CryoEM reveals that ribosomes in microsporidian spores are locked in a dimeric hibernating state.</title>
        <authorList>
            <person name="McLaren M."/>
            <person name="Conners R."/>
            <person name="Isupov M.N."/>
            <person name="Gil-Diez P."/>
            <person name="Gambelli L."/>
            <person name="Gold V.A.M."/>
            <person name="Walter A."/>
            <person name="Connell S.R."/>
            <person name="Williams B."/>
            <person name="Daum B."/>
        </authorList>
    </citation>
    <scope>STRUCTURE BY ELECTRON MICROSCOPY (2.79 ANGSTROMS)</scope>
</reference>
<reference evidence="8" key="1">
    <citation type="journal article" date="2013" name="PLoS Genet.">
        <title>The genome of Spraguea lophii and the basis of host-microsporidian interactions.</title>
        <authorList>
            <person name="Campbell S.E."/>
            <person name="Williams T.A."/>
            <person name="Yousuf A."/>
            <person name="Soanes D.M."/>
            <person name="Paszkiewicz K.H."/>
            <person name="Williams B.A.P."/>
        </authorList>
    </citation>
    <scope>NUCLEOTIDE SEQUENCE [LARGE SCALE GENOMIC DNA]</scope>
    <source>
        <strain evidence="8">42_110</strain>
    </source>
</reference>
<evidence type="ECO:0000256" key="5">
    <source>
        <dbReference type="ARBA" id="ARBA00023274"/>
    </source>
</evidence>
<keyword evidence="9 10" id="KW-0002">3D-structure</keyword>
<evidence type="ECO:0000256" key="1">
    <source>
        <dbReference type="ARBA" id="ARBA00009356"/>
    </source>
</evidence>
<dbReference type="FunCoup" id="S7XRZ9">
    <property type="interactions" value="176"/>
</dbReference>
<dbReference type="Gene3D" id="3.90.930.12">
    <property type="entry name" value="Ribosomal protein L6, alpha-beta domain"/>
    <property type="match status" value="2"/>
</dbReference>
<evidence type="ECO:0000256" key="4">
    <source>
        <dbReference type="ARBA" id="ARBA00022980"/>
    </source>
</evidence>